<dbReference type="SMART" id="SM00597">
    <property type="entry name" value="ZnF_TTF"/>
    <property type="match status" value="1"/>
</dbReference>
<feature type="non-terminal residue" evidence="2">
    <location>
        <position position="1"/>
    </location>
</feature>
<dbReference type="InterPro" id="IPR012337">
    <property type="entry name" value="RNaseH-like_sf"/>
</dbReference>
<dbReference type="OrthoDB" id="6612472at2759"/>
<evidence type="ECO:0000313" key="3">
    <source>
        <dbReference type="Proteomes" id="UP000478052"/>
    </source>
</evidence>
<protein>
    <submittedName>
        <fullName evidence="2">52 kDa repressor of the inhibitor of the protein kinase-like isoform X1</fullName>
    </submittedName>
</protein>
<name>A0A6G0W1S8_APHCR</name>
<dbReference type="SUPFAM" id="SSF53098">
    <property type="entry name" value="Ribonuclease H-like"/>
    <property type="match status" value="1"/>
</dbReference>
<gene>
    <name evidence="2" type="ORF">FWK35_00031717</name>
</gene>
<sequence>ENVEEVKIQNKNSKKLLSKCVRNDVSCFVGKTVSMPNDEKLDILDNLWIPNVSYNFPKSGKRNLKFQHCWLHEFKWLVYSDIEDGAYCKICIFFPSPNECVGKGSHEATGRLVSDKYDHWKNAKEDFKKHEKTDYHKFNQLQEKNVLSIKEKKTISIDLQLNEAKKKEVLENRKKILPITKTVLLCGRQGLALRGHFDHGLESLQTKFRIDAGDCNLENHLNTASKNATYISPRVQNEIISSCNNIILKKLVDQINNAECFALLADETMDVSTKEQLSICIRYFDNGEKKIREDFLQFVQVNDVSGKGLADTILESISSFGINPKCMIGQGYDGAAAMSGQFKGIQTRIREIYPLAYYIHCNAHCLNLVISDSCNIPEIRNTIGTIQSICNFFGYPKRLEVLQRFIKDLFPSSKASRLKQMCPTRWLQRHNVVILYEEMQLAVVSALEILSNNSSTGSSGSIEECSWISSNISSQADQLLCAVKKLQFQVSLYVLTKVLFISVGLSRSLQLENSDLKTALDAASCVENLIEQLRINRENEFMKLFETVKKTCEQIGISDFSLPRKINRQKTRNNVPAENVEQHFLRSIFIPFLDTFLLQLRERLTSHNTILKNFSFLLPKTKNPSKEQEKSILDLHETYSSFINKSKLMTAEEFKLWYTFAEKMK</sequence>
<comment type="caution">
    <text evidence="2">The sequence shown here is derived from an EMBL/GenBank/DDBJ whole genome shotgun (WGS) entry which is preliminary data.</text>
</comment>
<dbReference type="EMBL" id="VUJU01009427">
    <property type="protein sequence ID" value="KAF0720586.1"/>
    <property type="molecule type" value="Genomic_DNA"/>
</dbReference>
<organism evidence="2 3">
    <name type="scientific">Aphis craccivora</name>
    <name type="common">Cowpea aphid</name>
    <dbReference type="NCBI Taxonomy" id="307492"/>
    <lineage>
        <taxon>Eukaryota</taxon>
        <taxon>Metazoa</taxon>
        <taxon>Ecdysozoa</taxon>
        <taxon>Arthropoda</taxon>
        <taxon>Hexapoda</taxon>
        <taxon>Insecta</taxon>
        <taxon>Pterygota</taxon>
        <taxon>Neoptera</taxon>
        <taxon>Paraneoptera</taxon>
        <taxon>Hemiptera</taxon>
        <taxon>Sternorrhyncha</taxon>
        <taxon>Aphidomorpha</taxon>
        <taxon>Aphidoidea</taxon>
        <taxon>Aphididae</taxon>
        <taxon>Aphidini</taxon>
        <taxon>Aphis</taxon>
        <taxon>Aphis</taxon>
    </lineage>
</organism>
<reference evidence="2 3" key="1">
    <citation type="submission" date="2019-08" db="EMBL/GenBank/DDBJ databases">
        <title>Whole genome of Aphis craccivora.</title>
        <authorList>
            <person name="Voronova N.V."/>
            <person name="Shulinski R.S."/>
            <person name="Bandarenka Y.V."/>
            <person name="Zhorov D.G."/>
            <person name="Warner D."/>
        </authorList>
    </citation>
    <scope>NUCLEOTIDE SEQUENCE [LARGE SCALE GENOMIC DNA]</scope>
    <source>
        <strain evidence="2">180601</strain>
        <tissue evidence="2">Whole Body</tissue>
    </source>
</reference>
<dbReference type="Pfam" id="PF14291">
    <property type="entry name" value="DUF4371"/>
    <property type="match status" value="1"/>
</dbReference>
<feature type="domain" description="TTF-type" evidence="1">
    <location>
        <begin position="62"/>
        <end position="153"/>
    </location>
</feature>
<dbReference type="Proteomes" id="UP000478052">
    <property type="component" value="Unassembled WGS sequence"/>
</dbReference>
<proteinExistence type="predicted"/>
<dbReference type="InterPro" id="IPR025398">
    <property type="entry name" value="DUF4371"/>
</dbReference>
<evidence type="ECO:0000313" key="2">
    <source>
        <dbReference type="EMBL" id="KAF0720586.1"/>
    </source>
</evidence>
<dbReference type="PANTHER" id="PTHR45749">
    <property type="match status" value="1"/>
</dbReference>
<dbReference type="AlphaFoldDB" id="A0A6G0W1S8"/>
<keyword evidence="3" id="KW-1185">Reference proteome</keyword>
<accession>A0A6G0W1S8</accession>
<dbReference type="PANTHER" id="PTHR45749:SF37">
    <property type="entry name" value="OS05G0311600 PROTEIN"/>
    <property type="match status" value="1"/>
</dbReference>
<dbReference type="InterPro" id="IPR006580">
    <property type="entry name" value="Znf_TTF"/>
</dbReference>
<evidence type="ECO:0000259" key="1">
    <source>
        <dbReference type="SMART" id="SM00597"/>
    </source>
</evidence>